<comment type="subcellular location">
    <subcellularLocation>
        <location evidence="1">Nucleus</location>
    </subcellularLocation>
</comment>
<proteinExistence type="predicted"/>
<dbReference type="InterPro" id="IPR017923">
    <property type="entry name" value="TFIIS_N"/>
</dbReference>
<dbReference type="SUPFAM" id="SSF47676">
    <property type="entry name" value="Conserved domain common to transcription factors TFIIS, elongin A, CRSP70"/>
    <property type="match status" value="1"/>
</dbReference>
<feature type="region of interest" description="Disordered" evidence="2">
    <location>
        <begin position="658"/>
        <end position="690"/>
    </location>
</feature>
<dbReference type="AlphaFoldDB" id="A0AAV5HWJ9"/>
<feature type="domain" description="TFIIS N-terminal" evidence="3">
    <location>
        <begin position="77"/>
        <end position="153"/>
    </location>
</feature>
<dbReference type="Proteomes" id="UP001054252">
    <property type="component" value="Unassembled WGS sequence"/>
</dbReference>
<feature type="region of interest" description="Disordered" evidence="2">
    <location>
        <begin position="505"/>
        <end position="597"/>
    </location>
</feature>
<feature type="region of interest" description="Disordered" evidence="2">
    <location>
        <begin position="240"/>
        <end position="280"/>
    </location>
</feature>
<comment type="caution">
    <text evidence="4">The sequence shown here is derived from an EMBL/GenBank/DDBJ whole genome shotgun (WGS) entry which is preliminary data.</text>
</comment>
<dbReference type="InterPro" id="IPR035441">
    <property type="entry name" value="TFIIS/LEDGF_dom_sf"/>
</dbReference>
<evidence type="ECO:0000313" key="5">
    <source>
        <dbReference type="Proteomes" id="UP001054252"/>
    </source>
</evidence>
<feature type="compositionally biased region" description="Basic and acidic residues" evidence="2">
    <location>
        <begin position="242"/>
        <end position="252"/>
    </location>
</feature>
<feature type="compositionally biased region" description="Polar residues" evidence="2">
    <location>
        <begin position="432"/>
        <end position="448"/>
    </location>
</feature>
<dbReference type="Gene3D" id="1.20.930.10">
    <property type="entry name" value="Conserved domain common to transcription factors TFIIS, elongin A, CRSP70"/>
    <property type="match status" value="1"/>
</dbReference>
<keyword evidence="1" id="KW-0539">Nucleus</keyword>
<dbReference type="EMBL" id="BPVZ01000004">
    <property type="protein sequence ID" value="GKU90118.1"/>
    <property type="molecule type" value="Genomic_DNA"/>
</dbReference>
<dbReference type="PANTHER" id="PTHR47292">
    <property type="entry name" value="TRANSCRIPTION ELONGATION FACTOR (TFIIS) FAMILY PROTEIN-RELATED"/>
    <property type="match status" value="1"/>
</dbReference>
<dbReference type="GO" id="GO:0005634">
    <property type="term" value="C:nucleus"/>
    <property type="evidence" value="ECO:0007669"/>
    <property type="project" value="UniProtKB-SubCell"/>
</dbReference>
<feature type="compositionally biased region" description="Basic and acidic residues" evidence="2">
    <location>
        <begin position="554"/>
        <end position="564"/>
    </location>
</feature>
<sequence>MTLEDFFTLTEMKDGLTAPSRVEELLTVMKREKDSVVKNVSDATRQWTAVTSTIAATDNKDCLDLFIQLDGLYFIDQWLRDALEFSKDTSDSFVEESITALLRALERLHIDNERSISSGIWMTVKNLLGHSSSRVQDKARGLLGSWNQDAVTDAVDIGVEHVGAVLDNEITDNATSTGENSMPECSAVDVSLSKGSCNQETDEAVAAKAGNLPSGSQDGLQPEMSINSQIETSKSELPYHLSSDHTSKEDGSPNHLPSLMSKPVQENSSTEENLPTGAEGTASFETCNYVVSKHESDEVSGLQQKLGVAASTSYSVEHVVSSGAGVAIAEEVTTEAKLQNSADANKNDCLEAPASDVRIAPSELKTEMDDSEVDCSTSLLKMIGQDMENNTDRLQGSCGNNLYGKHEDLDTSVSRIEEIGAADEDKGHSSDGSEILRSTKSSKRSMGSRSPDVNKKRTRSPDVNKKRTRSSDVNKKRTSDIGLEYGLVDPLEVARKVALEVEREVVGCQEPSCSSSEKISEGGIRKPGSPDSINGKQESAPEVQLKEVSTGSDHSAETHSREECSISSDNLGTKPENATHDVESSQVTLAQEPEPNSEKSICDFDLNQEVCSDDMEHPVTSISAATSVVSTSKVAVDPGLPAGPLQFEGALGWKGSASTSAFHPASPHRNSDGDKMLCVGGTSSSSSKHRSDFLDFDLNVSEDGDDKAADLMLGKQITASSGLLSAESSQEPSPRRSERFALDLNRTSEDGDAPPSDSRVDRQFFHNRIGHRSPSPASSSSSMQLSLRNIDLNDRPVIQIDLSDTYHGSSTQNLHTYRGPKPDYPVISIMGTKVEVNKDFSSHVPSLSNGKALDAAVDTNVTRTGSILGLGPTVSFTHSPVFGYNGLTTPPTMPFSSAMYGAGGSIPYMVNSRGAPVVPQIVNSAVHSYSQPPFVMNINGASLSLNGAVSSQPNIDLNSGFAIEGGHRDPMGLRQPFLPVQSSRSIEDHPRVNPQTPSSGVGEKRKEPDSGWESYPFNSRQQFPRN</sequence>
<feature type="compositionally biased region" description="Basic and acidic residues" evidence="2">
    <location>
        <begin position="733"/>
        <end position="749"/>
    </location>
</feature>
<evidence type="ECO:0000313" key="4">
    <source>
        <dbReference type="EMBL" id="GKU90118.1"/>
    </source>
</evidence>
<feature type="compositionally biased region" description="Polar residues" evidence="2">
    <location>
        <begin position="264"/>
        <end position="273"/>
    </location>
</feature>
<feature type="region of interest" description="Disordered" evidence="2">
    <location>
        <begin position="982"/>
        <end position="1026"/>
    </location>
</feature>
<feature type="region of interest" description="Disordered" evidence="2">
    <location>
        <begin position="722"/>
        <end position="760"/>
    </location>
</feature>
<evidence type="ECO:0000256" key="1">
    <source>
        <dbReference type="PROSITE-ProRule" id="PRU00649"/>
    </source>
</evidence>
<keyword evidence="5" id="KW-1185">Reference proteome</keyword>
<accession>A0AAV5HWJ9</accession>
<organism evidence="4 5">
    <name type="scientific">Rubroshorea leprosula</name>
    <dbReference type="NCBI Taxonomy" id="152421"/>
    <lineage>
        <taxon>Eukaryota</taxon>
        <taxon>Viridiplantae</taxon>
        <taxon>Streptophyta</taxon>
        <taxon>Embryophyta</taxon>
        <taxon>Tracheophyta</taxon>
        <taxon>Spermatophyta</taxon>
        <taxon>Magnoliopsida</taxon>
        <taxon>eudicotyledons</taxon>
        <taxon>Gunneridae</taxon>
        <taxon>Pentapetalae</taxon>
        <taxon>rosids</taxon>
        <taxon>malvids</taxon>
        <taxon>Malvales</taxon>
        <taxon>Dipterocarpaceae</taxon>
        <taxon>Rubroshorea</taxon>
    </lineage>
</organism>
<reference evidence="4 5" key="1">
    <citation type="journal article" date="2021" name="Commun. Biol.">
        <title>The genome of Shorea leprosula (Dipterocarpaceae) highlights the ecological relevance of drought in aseasonal tropical rainforests.</title>
        <authorList>
            <person name="Ng K.K.S."/>
            <person name="Kobayashi M.J."/>
            <person name="Fawcett J.A."/>
            <person name="Hatakeyama M."/>
            <person name="Paape T."/>
            <person name="Ng C.H."/>
            <person name="Ang C.C."/>
            <person name="Tnah L.H."/>
            <person name="Lee C.T."/>
            <person name="Nishiyama T."/>
            <person name="Sese J."/>
            <person name="O'Brien M.J."/>
            <person name="Copetti D."/>
            <person name="Mohd Noor M.I."/>
            <person name="Ong R.C."/>
            <person name="Putra M."/>
            <person name="Sireger I.Z."/>
            <person name="Indrioko S."/>
            <person name="Kosugi Y."/>
            <person name="Izuno A."/>
            <person name="Isagi Y."/>
            <person name="Lee S.L."/>
            <person name="Shimizu K.K."/>
        </authorList>
    </citation>
    <scope>NUCLEOTIDE SEQUENCE [LARGE SCALE GENOMIC DNA]</scope>
    <source>
        <strain evidence="4">214</strain>
    </source>
</reference>
<name>A0AAV5HWJ9_9ROSI</name>
<evidence type="ECO:0000259" key="3">
    <source>
        <dbReference type="PROSITE" id="PS51319"/>
    </source>
</evidence>
<feature type="compositionally biased region" description="Polar residues" evidence="2">
    <location>
        <begin position="1016"/>
        <end position="1026"/>
    </location>
</feature>
<feature type="compositionally biased region" description="Basic and acidic residues" evidence="2">
    <location>
        <begin position="421"/>
        <end position="431"/>
    </location>
</feature>
<evidence type="ECO:0000256" key="2">
    <source>
        <dbReference type="SAM" id="MobiDB-lite"/>
    </source>
</evidence>
<protein>
    <recommendedName>
        <fullName evidence="3">TFIIS N-terminal domain-containing protein</fullName>
    </recommendedName>
</protein>
<gene>
    <name evidence="4" type="ORF">SLEP1_g4158</name>
</gene>
<feature type="compositionally biased region" description="Basic and acidic residues" evidence="2">
    <location>
        <begin position="452"/>
        <end position="477"/>
    </location>
</feature>
<dbReference type="Pfam" id="PF08711">
    <property type="entry name" value="Med26"/>
    <property type="match status" value="1"/>
</dbReference>
<dbReference type="PROSITE" id="PS51319">
    <property type="entry name" value="TFIIS_N"/>
    <property type="match status" value="1"/>
</dbReference>
<feature type="region of interest" description="Disordered" evidence="2">
    <location>
        <begin position="421"/>
        <end position="477"/>
    </location>
</feature>
<dbReference type="PANTHER" id="PTHR47292:SF1">
    <property type="entry name" value="TRANSCRIPTION ELONGATION FACTOR (TFIIS) FAMILY PROTEIN"/>
    <property type="match status" value="1"/>
</dbReference>